<dbReference type="PANTHER" id="PTHR30137">
    <property type="entry name" value="LUCIFERASE-LIKE MONOOXYGENASE"/>
    <property type="match status" value="1"/>
</dbReference>
<keyword evidence="3" id="KW-0560">Oxidoreductase</keyword>
<comment type="similarity">
    <text evidence="1">Belongs to the bacterial luciferase oxidoreductase family.</text>
</comment>
<dbReference type="GO" id="GO:0005829">
    <property type="term" value="C:cytosol"/>
    <property type="evidence" value="ECO:0007669"/>
    <property type="project" value="TreeGrafter"/>
</dbReference>
<dbReference type="RefSeq" id="WP_083170540.1">
    <property type="nucleotide sequence ID" value="NZ_AP022619.1"/>
</dbReference>
<dbReference type="EMBL" id="MVIE01000007">
    <property type="protein sequence ID" value="ORB43821.1"/>
    <property type="molecule type" value="Genomic_DNA"/>
</dbReference>
<accession>A0A1X0IDF5</accession>
<proteinExistence type="inferred from homology"/>
<evidence type="ECO:0000259" key="5">
    <source>
        <dbReference type="Pfam" id="PF00296"/>
    </source>
</evidence>
<dbReference type="Gene3D" id="3.20.20.30">
    <property type="entry name" value="Luciferase-like domain"/>
    <property type="match status" value="1"/>
</dbReference>
<dbReference type="AlphaFoldDB" id="A0A1X0IDF5"/>
<evidence type="ECO:0000256" key="1">
    <source>
        <dbReference type="ARBA" id="ARBA00010426"/>
    </source>
</evidence>
<evidence type="ECO:0000313" key="6">
    <source>
        <dbReference type="EMBL" id="ORB43821.1"/>
    </source>
</evidence>
<evidence type="ECO:0000313" key="7">
    <source>
        <dbReference type="Proteomes" id="UP000192513"/>
    </source>
</evidence>
<feature type="domain" description="Luciferase-like" evidence="5">
    <location>
        <begin position="5"/>
        <end position="310"/>
    </location>
</feature>
<dbReference type="OrthoDB" id="7903015at2"/>
<gene>
    <name evidence="6" type="ORF">BST39_07335</name>
</gene>
<comment type="caution">
    <text evidence="6">The sequence shown here is derived from an EMBL/GenBank/DDBJ whole genome shotgun (WGS) entry which is preliminary data.</text>
</comment>
<dbReference type="Proteomes" id="UP000192513">
    <property type="component" value="Unassembled WGS sequence"/>
</dbReference>
<dbReference type="InterPro" id="IPR036661">
    <property type="entry name" value="Luciferase-like_sf"/>
</dbReference>
<reference evidence="6 7" key="1">
    <citation type="submission" date="2017-02" db="EMBL/GenBank/DDBJ databases">
        <title>The new phylogeny of genus Mycobacterium.</title>
        <authorList>
            <person name="Tortoli E."/>
            <person name="Trovato A."/>
            <person name="Cirillo D.M."/>
        </authorList>
    </citation>
    <scope>NUCLEOTIDE SEQUENCE [LARGE SCALE GENOMIC DNA]</scope>
    <source>
        <strain evidence="6 7">DSM 45000</strain>
    </source>
</reference>
<dbReference type="PANTHER" id="PTHR30137:SF16">
    <property type="entry name" value="BLL0895 PROTEIN"/>
    <property type="match status" value="1"/>
</dbReference>
<evidence type="ECO:0000256" key="3">
    <source>
        <dbReference type="ARBA" id="ARBA00023002"/>
    </source>
</evidence>
<name>A0A1X0IDF5_9MYCO</name>
<keyword evidence="7" id="KW-1185">Reference proteome</keyword>
<dbReference type="SUPFAM" id="SSF51679">
    <property type="entry name" value="Bacterial luciferase-like"/>
    <property type="match status" value="1"/>
</dbReference>
<dbReference type="InterPro" id="IPR050766">
    <property type="entry name" value="Bact_Lucif_Oxidored"/>
</dbReference>
<keyword evidence="2" id="KW-0285">Flavoprotein</keyword>
<keyword evidence="4" id="KW-0503">Monooxygenase</keyword>
<dbReference type="InterPro" id="IPR011251">
    <property type="entry name" value="Luciferase-like_dom"/>
</dbReference>
<dbReference type="GO" id="GO:0004497">
    <property type="term" value="F:monooxygenase activity"/>
    <property type="evidence" value="ECO:0007669"/>
    <property type="project" value="UniProtKB-KW"/>
</dbReference>
<evidence type="ECO:0000256" key="4">
    <source>
        <dbReference type="ARBA" id="ARBA00023033"/>
    </source>
</evidence>
<dbReference type="STRING" id="590652.BST39_07335"/>
<organism evidence="6 7">
    <name type="scientific">Mycobacterium paraseoulense</name>
    <dbReference type="NCBI Taxonomy" id="590652"/>
    <lineage>
        <taxon>Bacteria</taxon>
        <taxon>Bacillati</taxon>
        <taxon>Actinomycetota</taxon>
        <taxon>Actinomycetes</taxon>
        <taxon>Mycobacteriales</taxon>
        <taxon>Mycobacteriaceae</taxon>
        <taxon>Mycobacterium</taxon>
    </lineage>
</organism>
<evidence type="ECO:0000256" key="2">
    <source>
        <dbReference type="ARBA" id="ARBA00022630"/>
    </source>
</evidence>
<protein>
    <submittedName>
        <fullName evidence="6">Flavin-dependent oxidoreductase</fullName>
    </submittedName>
</protein>
<dbReference type="Pfam" id="PF00296">
    <property type="entry name" value="Bac_luciferase"/>
    <property type="match status" value="1"/>
</dbReference>
<dbReference type="GO" id="GO:0016705">
    <property type="term" value="F:oxidoreductase activity, acting on paired donors, with incorporation or reduction of molecular oxygen"/>
    <property type="evidence" value="ECO:0007669"/>
    <property type="project" value="InterPro"/>
</dbReference>
<sequence length="395" mass="43130">MAKLRFGYFIAPFHRAGTNPTLALQRDLQFIEHLDTLGFDEVWLGEHHSAGSEIISSPEIFIAAAAERAKRIRFGTGVISLSYHNPLWVADRLMLLDHLTHGRIIGGVGPGSLPSDSSMIGLTPTDTRELLETNLDIVVRLLAGETVSAKTATHQLFDAKLQLAPYSDGGIPLSVAAVASPTGARLAGRHGIGLLSIGATLTVEGFNALSYHWGIVEERAAAFGTQVDRKNWSLVGLFHLAETEKQAREEVKFGIEPWFRYFQKVAAFPQMTMPGEQLDEMIDVINDNGAGVIGTPERAREQVQRLWDQSGGFGCMLQMGHEWANPAATRRSAELFAAEVMPHFQGQAQPTLDAAARAGQARESLAQSQLDAVAHMTKKYQDEVAQLDEQQADNP</sequence>